<dbReference type="EMBL" id="BMAO01022516">
    <property type="protein sequence ID" value="GFQ82403.1"/>
    <property type="molecule type" value="Genomic_DNA"/>
</dbReference>
<evidence type="ECO:0000313" key="2">
    <source>
        <dbReference type="Proteomes" id="UP000887116"/>
    </source>
</evidence>
<evidence type="ECO:0000313" key="1">
    <source>
        <dbReference type="EMBL" id="GFQ82403.1"/>
    </source>
</evidence>
<proteinExistence type="predicted"/>
<keyword evidence="2" id="KW-1185">Reference proteome</keyword>
<protein>
    <submittedName>
        <fullName evidence="1">Uncharacterized protein</fullName>
    </submittedName>
</protein>
<organism evidence="1 2">
    <name type="scientific">Trichonephila clavata</name>
    <name type="common">Joro spider</name>
    <name type="synonym">Nephila clavata</name>
    <dbReference type="NCBI Taxonomy" id="2740835"/>
    <lineage>
        <taxon>Eukaryota</taxon>
        <taxon>Metazoa</taxon>
        <taxon>Ecdysozoa</taxon>
        <taxon>Arthropoda</taxon>
        <taxon>Chelicerata</taxon>
        <taxon>Arachnida</taxon>
        <taxon>Araneae</taxon>
        <taxon>Araneomorphae</taxon>
        <taxon>Entelegynae</taxon>
        <taxon>Araneoidea</taxon>
        <taxon>Nephilidae</taxon>
        <taxon>Trichonephila</taxon>
    </lineage>
</organism>
<reference evidence="1" key="1">
    <citation type="submission" date="2020-07" db="EMBL/GenBank/DDBJ databases">
        <title>Multicomponent nature underlies the extraordinary mechanical properties of spider dragline silk.</title>
        <authorList>
            <person name="Kono N."/>
            <person name="Nakamura H."/>
            <person name="Mori M."/>
            <person name="Yoshida Y."/>
            <person name="Ohtoshi R."/>
            <person name="Malay A.D."/>
            <person name="Moran D.A.P."/>
            <person name="Tomita M."/>
            <person name="Numata K."/>
            <person name="Arakawa K."/>
        </authorList>
    </citation>
    <scope>NUCLEOTIDE SEQUENCE</scope>
</reference>
<sequence>MGKKEAFKNSQNDFEMLVEDEVVDLKERQDDAFRRPMKHCQSFDTWRINRRLTNRSSLIKSEEFFSVREERERMRDISKVR</sequence>
<dbReference type="AlphaFoldDB" id="A0A8X6FK83"/>
<dbReference type="Proteomes" id="UP000887116">
    <property type="component" value="Unassembled WGS sequence"/>
</dbReference>
<accession>A0A8X6FK83</accession>
<gene>
    <name evidence="1" type="ORF">TNCT_97821</name>
</gene>
<name>A0A8X6FK83_TRICU</name>
<comment type="caution">
    <text evidence="1">The sequence shown here is derived from an EMBL/GenBank/DDBJ whole genome shotgun (WGS) entry which is preliminary data.</text>
</comment>